<evidence type="ECO:0000313" key="6">
    <source>
        <dbReference type="Proteomes" id="UP000811844"/>
    </source>
</evidence>
<dbReference type="PANTHER" id="PTHR45138:SF9">
    <property type="entry name" value="DIGUANYLATE CYCLASE DGCM-RELATED"/>
    <property type="match status" value="1"/>
</dbReference>
<dbReference type="SUPFAM" id="SSF55073">
    <property type="entry name" value="Nucleotide cyclase"/>
    <property type="match status" value="1"/>
</dbReference>
<feature type="transmembrane region" description="Helical" evidence="3">
    <location>
        <begin position="64"/>
        <end position="81"/>
    </location>
</feature>
<dbReference type="InterPro" id="IPR050469">
    <property type="entry name" value="Diguanylate_Cyclase"/>
</dbReference>
<feature type="domain" description="GGDEF" evidence="4">
    <location>
        <begin position="257"/>
        <end position="388"/>
    </location>
</feature>
<accession>A0ABS5I666</accession>
<dbReference type="Proteomes" id="UP000811844">
    <property type="component" value="Unassembled WGS sequence"/>
</dbReference>
<dbReference type="InterPro" id="IPR029787">
    <property type="entry name" value="Nucleotide_cyclase"/>
</dbReference>
<organism evidence="5 6">
    <name type="scientific">Shewanella intestini</name>
    <dbReference type="NCBI Taxonomy" id="2017544"/>
    <lineage>
        <taxon>Bacteria</taxon>
        <taxon>Pseudomonadati</taxon>
        <taxon>Pseudomonadota</taxon>
        <taxon>Gammaproteobacteria</taxon>
        <taxon>Alteromonadales</taxon>
        <taxon>Shewanellaceae</taxon>
        <taxon>Shewanella</taxon>
    </lineage>
</organism>
<dbReference type="EMBL" id="JAAIKR010000018">
    <property type="protein sequence ID" value="MBR9729333.1"/>
    <property type="molecule type" value="Genomic_DNA"/>
</dbReference>
<dbReference type="SMART" id="SM00267">
    <property type="entry name" value="GGDEF"/>
    <property type="match status" value="1"/>
</dbReference>
<gene>
    <name evidence="5" type="ORF">G3R48_15245</name>
</gene>
<dbReference type="PROSITE" id="PS50887">
    <property type="entry name" value="GGDEF"/>
    <property type="match status" value="1"/>
</dbReference>
<feature type="transmembrane region" description="Helical" evidence="3">
    <location>
        <begin position="152"/>
        <end position="177"/>
    </location>
</feature>
<dbReference type="InterPro" id="IPR043128">
    <property type="entry name" value="Rev_trsase/Diguanyl_cyclase"/>
</dbReference>
<feature type="transmembrane region" description="Helical" evidence="3">
    <location>
        <begin position="118"/>
        <end position="140"/>
    </location>
</feature>
<feature type="transmembrane region" description="Helical" evidence="3">
    <location>
        <begin position="6"/>
        <end position="29"/>
    </location>
</feature>
<comment type="catalytic activity">
    <reaction evidence="2">
        <text>2 GTP = 3',3'-c-di-GMP + 2 diphosphate</text>
        <dbReference type="Rhea" id="RHEA:24898"/>
        <dbReference type="ChEBI" id="CHEBI:33019"/>
        <dbReference type="ChEBI" id="CHEBI:37565"/>
        <dbReference type="ChEBI" id="CHEBI:58805"/>
        <dbReference type="EC" id="2.7.7.65"/>
    </reaction>
</comment>
<evidence type="ECO:0000313" key="5">
    <source>
        <dbReference type="EMBL" id="MBR9729333.1"/>
    </source>
</evidence>
<proteinExistence type="predicted"/>
<evidence type="ECO:0000256" key="2">
    <source>
        <dbReference type="ARBA" id="ARBA00034247"/>
    </source>
</evidence>
<keyword evidence="3" id="KW-0472">Membrane</keyword>
<dbReference type="EC" id="2.7.7.65" evidence="1"/>
<evidence type="ECO:0000256" key="3">
    <source>
        <dbReference type="SAM" id="Phobius"/>
    </source>
</evidence>
<keyword evidence="3" id="KW-0812">Transmembrane</keyword>
<sequence length="388" mass="43264">MEHNSAETLVQVICLLSALATICWTLMVVPMRIVPQTCIRFALANGCVLVGMYLYTYRTDAASYLHWLFADIIILCGFAALRSGTQMLDKLPSTWRQNTMIILSAATLMLLVPPQAQFAAYLVSILSLAAAGFFCGLTLDCYRAYKASPTSFAIYSLVIPTTVFGMLFLLKGIALLIQPDLARTLAMLNTYESKPVLWLYILFILGMNMLIMANVVNNLMTKISNLAHIDELTGIWNRHSLAEKLRSTHQHWLHSNSVYSILLFDLDHFKNINDTYGHTVGDEVLRQTAQHIRASIHHNDDVFRYGGEEFLLILPDTNQIQALVVAKRCCALFNEMVVITHQGKVHVTASFGVATISKHVDAENLLSMADKAMYQAKSSGRNCVRAAP</sequence>
<evidence type="ECO:0000259" key="4">
    <source>
        <dbReference type="PROSITE" id="PS50887"/>
    </source>
</evidence>
<keyword evidence="3" id="KW-1133">Transmembrane helix</keyword>
<dbReference type="CDD" id="cd01949">
    <property type="entry name" value="GGDEF"/>
    <property type="match status" value="1"/>
</dbReference>
<name>A0ABS5I666_9GAMM</name>
<dbReference type="RefSeq" id="WP_153666083.1">
    <property type="nucleotide sequence ID" value="NZ_JAAIKR010000018.1"/>
</dbReference>
<feature type="transmembrane region" description="Helical" evidence="3">
    <location>
        <begin position="41"/>
        <end position="58"/>
    </location>
</feature>
<dbReference type="PANTHER" id="PTHR45138">
    <property type="entry name" value="REGULATORY COMPONENTS OF SENSORY TRANSDUCTION SYSTEM"/>
    <property type="match status" value="1"/>
</dbReference>
<dbReference type="InterPro" id="IPR000160">
    <property type="entry name" value="GGDEF_dom"/>
</dbReference>
<keyword evidence="6" id="KW-1185">Reference proteome</keyword>
<evidence type="ECO:0000256" key="1">
    <source>
        <dbReference type="ARBA" id="ARBA00012528"/>
    </source>
</evidence>
<feature type="transmembrane region" description="Helical" evidence="3">
    <location>
        <begin position="197"/>
        <end position="216"/>
    </location>
</feature>
<dbReference type="NCBIfam" id="TIGR00254">
    <property type="entry name" value="GGDEF"/>
    <property type="match status" value="1"/>
</dbReference>
<protein>
    <recommendedName>
        <fullName evidence="1">diguanylate cyclase</fullName>
        <ecNumber evidence="1">2.7.7.65</ecNumber>
    </recommendedName>
</protein>
<comment type="caution">
    <text evidence="5">The sequence shown here is derived from an EMBL/GenBank/DDBJ whole genome shotgun (WGS) entry which is preliminary data.</text>
</comment>
<dbReference type="Gene3D" id="3.30.70.270">
    <property type="match status" value="1"/>
</dbReference>
<reference evidence="5 6" key="1">
    <citation type="submission" date="2020-02" db="EMBL/GenBank/DDBJ databases">
        <title>Shewanella WXL01 sp. nov., a marine bacterium isolated from green algae in Luhuitou Fringing Reef (Northern South China Sea).</title>
        <authorList>
            <person name="Wang X."/>
        </authorList>
    </citation>
    <scope>NUCLEOTIDE SEQUENCE [LARGE SCALE GENOMIC DNA]</scope>
    <source>
        <strain evidence="5 6">MCCC 1A01895</strain>
    </source>
</reference>
<dbReference type="Pfam" id="PF00990">
    <property type="entry name" value="GGDEF"/>
    <property type="match status" value="1"/>
</dbReference>